<reference evidence="2" key="2">
    <citation type="submission" date="2023-06" db="EMBL/GenBank/DDBJ databases">
        <authorList>
            <consortium name="Lawrence Berkeley National Laboratory"/>
            <person name="Mondo S.J."/>
            <person name="Hensen N."/>
            <person name="Bonometti L."/>
            <person name="Westerberg I."/>
            <person name="Brannstrom I.O."/>
            <person name="Guillou S."/>
            <person name="Cros-Aarteil S."/>
            <person name="Calhoun S."/>
            <person name="Haridas S."/>
            <person name="Kuo A."/>
            <person name="Pangilinan J."/>
            <person name="Riley R."/>
            <person name="Labutti K."/>
            <person name="Andreopoulos B."/>
            <person name="Lipzen A."/>
            <person name="Chen C."/>
            <person name="Yanf M."/>
            <person name="Daum C."/>
            <person name="Ng V."/>
            <person name="Clum A."/>
            <person name="Steindorff A."/>
            <person name="Ohm R."/>
            <person name="Martin F."/>
            <person name="Silar P."/>
            <person name="Natvig D."/>
            <person name="Lalanne C."/>
            <person name="Gautier V."/>
            <person name="Ament-Velasquez S.L."/>
            <person name="Kruys A."/>
            <person name="Hutchinson M.I."/>
            <person name="Powell A.J."/>
            <person name="Barry K."/>
            <person name="Miller A.N."/>
            <person name="Grigoriev I.V."/>
            <person name="Debuchy R."/>
            <person name="Gladieux P."/>
            <person name="Thoren M.H."/>
            <person name="Johannesson H."/>
        </authorList>
    </citation>
    <scope>NUCLEOTIDE SEQUENCE</scope>
    <source>
        <strain evidence="2">PSN324</strain>
    </source>
</reference>
<name>A0AAV9H6Y1_9PEZI</name>
<reference evidence="2" key="1">
    <citation type="journal article" date="2023" name="Mol. Phylogenet. Evol.">
        <title>Genome-scale phylogeny and comparative genomics of the fungal order Sordariales.</title>
        <authorList>
            <person name="Hensen N."/>
            <person name="Bonometti L."/>
            <person name="Westerberg I."/>
            <person name="Brannstrom I.O."/>
            <person name="Guillou S."/>
            <person name="Cros-Aarteil S."/>
            <person name="Calhoun S."/>
            <person name="Haridas S."/>
            <person name="Kuo A."/>
            <person name="Mondo S."/>
            <person name="Pangilinan J."/>
            <person name="Riley R."/>
            <person name="LaButti K."/>
            <person name="Andreopoulos B."/>
            <person name="Lipzen A."/>
            <person name="Chen C."/>
            <person name="Yan M."/>
            <person name="Daum C."/>
            <person name="Ng V."/>
            <person name="Clum A."/>
            <person name="Steindorff A."/>
            <person name="Ohm R.A."/>
            <person name="Martin F."/>
            <person name="Silar P."/>
            <person name="Natvig D.O."/>
            <person name="Lalanne C."/>
            <person name="Gautier V."/>
            <person name="Ament-Velasquez S.L."/>
            <person name="Kruys A."/>
            <person name="Hutchinson M.I."/>
            <person name="Powell A.J."/>
            <person name="Barry K."/>
            <person name="Miller A.N."/>
            <person name="Grigoriev I.V."/>
            <person name="Debuchy R."/>
            <person name="Gladieux P."/>
            <person name="Hiltunen Thoren M."/>
            <person name="Johannesson H."/>
        </authorList>
    </citation>
    <scope>NUCLEOTIDE SEQUENCE</scope>
    <source>
        <strain evidence="2">PSN324</strain>
    </source>
</reference>
<dbReference type="Pfam" id="PF11754">
    <property type="entry name" value="Velvet"/>
    <property type="match status" value="1"/>
</dbReference>
<proteinExistence type="predicted"/>
<organism evidence="2 3">
    <name type="scientific">Cladorrhinum samala</name>
    <dbReference type="NCBI Taxonomy" id="585594"/>
    <lineage>
        <taxon>Eukaryota</taxon>
        <taxon>Fungi</taxon>
        <taxon>Dikarya</taxon>
        <taxon>Ascomycota</taxon>
        <taxon>Pezizomycotina</taxon>
        <taxon>Sordariomycetes</taxon>
        <taxon>Sordariomycetidae</taxon>
        <taxon>Sordariales</taxon>
        <taxon>Podosporaceae</taxon>
        <taxon>Cladorrhinum</taxon>
    </lineage>
</organism>
<dbReference type="Proteomes" id="UP001321749">
    <property type="component" value="Unassembled WGS sequence"/>
</dbReference>
<dbReference type="InterPro" id="IPR038491">
    <property type="entry name" value="Velvet_dom_sf"/>
</dbReference>
<evidence type="ECO:0000313" key="2">
    <source>
        <dbReference type="EMBL" id="KAK4456814.1"/>
    </source>
</evidence>
<evidence type="ECO:0000313" key="3">
    <source>
        <dbReference type="Proteomes" id="UP001321749"/>
    </source>
</evidence>
<feature type="domain" description="Velvet" evidence="1">
    <location>
        <begin position="62"/>
        <end position="142"/>
    </location>
</feature>
<protein>
    <recommendedName>
        <fullName evidence="1">Velvet domain-containing protein</fullName>
    </recommendedName>
</protein>
<gene>
    <name evidence="2" type="ORF">QBC42DRAFT_292208</name>
</gene>
<dbReference type="EMBL" id="MU865162">
    <property type="protein sequence ID" value="KAK4456814.1"/>
    <property type="molecule type" value="Genomic_DNA"/>
</dbReference>
<evidence type="ECO:0000259" key="1">
    <source>
        <dbReference type="Pfam" id="PF11754"/>
    </source>
</evidence>
<comment type="caution">
    <text evidence="2">The sequence shown here is derived from an EMBL/GenBank/DDBJ whole genome shotgun (WGS) entry which is preliminary data.</text>
</comment>
<dbReference type="AlphaFoldDB" id="A0AAV9H6Y1"/>
<dbReference type="Gene3D" id="2.60.40.3960">
    <property type="entry name" value="Velvet domain"/>
    <property type="match status" value="1"/>
</dbReference>
<accession>A0AAV9H6Y1</accession>
<sequence length="142" mass="15048">MSSSRSSPRQTQSVAVLVQPPENVAVNTIIYPAIVVRAEVRWSPSTMSYLSAMATLYSSSGDIEYALRGNINKSPLEIQEDHAGAGGSGGSGSGIAAYFSFDDLSVASAGTFYINFSVMAWSHDQSACEVVGQANTNYFGVY</sequence>
<dbReference type="InterPro" id="IPR037525">
    <property type="entry name" value="Velvet_dom"/>
</dbReference>
<keyword evidence="3" id="KW-1185">Reference proteome</keyword>